<evidence type="ECO:0000313" key="3">
    <source>
        <dbReference type="Proteomes" id="UP001174909"/>
    </source>
</evidence>
<dbReference type="PROSITE" id="PS50055">
    <property type="entry name" value="TYR_PHOSPHATASE_PTP"/>
    <property type="match status" value="2"/>
</dbReference>
<dbReference type="CDD" id="cd00047">
    <property type="entry name" value="PTPc"/>
    <property type="match status" value="1"/>
</dbReference>
<dbReference type="InterPro" id="IPR029021">
    <property type="entry name" value="Prot-tyrosine_phosphatase-like"/>
</dbReference>
<dbReference type="SMART" id="SM00194">
    <property type="entry name" value="PTPc"/>
    <property type="match status" value="1"/>
</dbReference>
<dbReference type="AlphaFoldDB" id="A0AA35R7L4"/>
<dbReference type="SUPFAM" id="SSF52799">
    <property type="entry name" value="(Phosphotyrosine protein) phosphatases II"/>
    <property type="match status" value="2"/>
</dbReference>
<name>A0AA35R7L4_GEOBA</name>
<dbReference type="Pfam" id="PF00102">
    <property type="entry name" value="Y_phosphatase"/>
    <property type="match status" value="2"/>
</dbReference>
<dbReference type="InterPro" id="IPR050348">
    <property type="entry name" value="Protein-Tyr_Phosphatase"/>
</dbReference>
<dbReference type="Proteomes" id="UP001174909">
    <property type="component" value="Unassembled WGS sequence"/>
</dbReference>
<evidence type="ECO:0000259" key="1">
    <source>
        <dbReference type="PROSITE" id="PS50055"/>
    </source>
</evidence>
<dbReference type="PANTHER" id="PTHR19134">
    <property type="entry name" value="RECEPTOR-TYPE TYROSINE-PROTEIN PHOSPHATASE"/>
    <property type="match status" value="1"/>
</dbReference>
<reference evidence="2" key="1">
    <citation type="submission" date="2023-03" db="EMBL/GenBank/DDBJ databases">
        <authorList>
            <person name="Steffen K."/>
            <person name="Cardenas P."/>
        </authorList>
    </citation>
    <scope>NUCLEOTIDE SEQUENCE</scope>
</reference>
<dbReference type="GO" id="GO:0004725">
    <property type="term" value="F:protein tyrosine phosphatase activity"/>
    <property type="evidence" value="ECO:0007669"/>
    <property type="project" value="InterPro"/>
</dbReference>
<dbReference type="EMBL" id="CASHTH010000657">
    <property type="protein sequence ID" value="CAI8006034.1"/>
    <property type="molecule type" value="Genomic_DNA"/>
</dbReference>
<dbReference type="Gene3D" id="3.90.190.10">
    <property type="entry name" value="Protein tyrosine phosphatase superfamily"/>
    <property type="match status" value="2"/>
</dbReference>
<gene>
    <name evidence="2" type="ORF">GBAR_LOCUS4535</name>
</gene>
<sequence>TAWPDTEYPTPLCHSHLLPPPPCPQGAPGLSLHHTPPGPLQCRDCGGPEPLSSWTWALQQMRSERTMSVFHHLQSMRNQRMKMVQTLAQYVLFYDSLSELVMCGETEVAAANFRINMIKLQKPLAGDRSGLTGFQKQFETLEKVSSQYHASYQEGLAEYNSHKNRFPDKIPNELGRVRLRCGHKPGSDYINASFIDGYRLRRAYIATQGPLSETVNDMWRMIWENDCKCIVMLCQTMEQGLESSHCFWPPTVGEEKVYGNIRVWLMKESVHRDITERRLEIEGGIGGVTRMVTLLQLTSWPPGHLPLPKSILSLVELLSKAQRSCSSRHTTVICSDGMGRTGRSSVSTPSWRDSRRRVWLISSRLSSLLVSRDQALSLMLLTIHFVMKWWLLMWTVSRLMLTSKNLCETIPPDEKVLCCV</sequence>
<dbReference type="PANTHER" id="PTHR19134:SF449">
    <property type="entry name" value="TYROSINE-PROTEIN PHOSPHATASE 1"/>
    <property type="match status" value="1"/>
</dbReference>
<keyword evidence="2" id="KW-0675">Receptor</keyword>
<dbReference type="InterPro" id="IPR000242">
    <property type="entry name" value="PTP_cat"/>
</dbReference>
<proteinExistence type="predicted"/>
<dbReference type="PRINTS" id="PR00700">
    <property type="entry name" value="PRTYPHPHTASE"/>
</dbReference>
<keyword evidence="3" id="KW-1185">Reference proteome</keyword>
<organism evidence="2 3">
    <name type="scientific">Geodia barretti</name>
    <name type="common">Barrett's horny sponge</name>
    <dbReference type="NCBI Taxonomy" id="519541"/>
    <lineage>
        <taxon>Eukaryota</taxon>
        <taxon>Metazoa</taxon>
        <taxon>Porifera</taxon>
        <taxon>Demospongiae</taxon>
        <taxon>Heteroscleromorpha</taxon>
        <taxon>Tetractinellida</taxon>
        <taxon>Astrophorina</taxon>
        <taxon>Geodiidae</taxon>
        <taxon>Geodia</taxon>
    </lineage>
</organism>
<accession>A0AA35R7L4</accession>
<comment type="caution">
    <text evidence="2">The sequence shown here is derived from an EMBL/GenBank/DDBJ whole genome shotgun (WGS) entry which is preliminary data.</text>
</comment>
<protein>
    <submittedName>
        <fullName evidence="2">Receptor-type tyrosine-protein phosphatase S</fullName>
    </submittedName>
</protein>
<evidence type="ECO:0000313" key="2">
    <source>
        <dbReference type="EMBL" id="CAI8006034.1"/>
    </source>
</evidence>
<feature type="domain" description="Tyrosine-protein phosphatase" evidence="1">
    <location>
        <begin position="1"/>
        <end position="100"/>
    </location>
</feature>
<feature type="non-terminal residue" evidence="2">
    <location>
        <position position="1"/>
    </location>
</feature>
<feature type="domain" description="Tyrosine-protein phosphatase" evidence="1">
    <location>
        <begin position="134"/>
        <end position="342"/>
    </location>
</feature>